<name>A0ABY2Q3B6_9HYPH</name>
<reference evidence="2 3" key="1">
    <citation type="submission" date="2019-04" db="EMBL/GenBank/DDBJ databases">
        <title>Mesorhizobium composti sp. nov., isolated from compost.</title>
        <authorList>
            <person name="Lin S.-Y."/>
            <person name="Hameed A."/>
            <person name="Hsieh Y.-T."/>
            <person name="Young C.-C."/>
        </authorList>
    </citation>
    <scope>NUCLEOTIDE SEQUENCE [LARGE SCALE GENOMIC DNA]</scope>
    <source>
        <strain evidence="2 3">CC-YTH430</strain>
    </source>
</reference>
<gene>
    <name evidence="2" type="ORF">E6C48_17885</name>
</gene>
<accession>A0ABY2Q3B6</accession>
<evidence type="ECO:0000313" key="3">
    <source>
        <dbReference type="Proteomes" id="UP000306441"/>
    </source>
</evidence>
<keyword evidence="3" id="KW-1185">Reference proteome</keyword>
<dbReference type="Pfam" id="PF10006">
    <property type="entry name" value="DUF2249"/>
    <property type="match status" value="1"/>
</dbReference>
<organism evidence="2 3">
    <name type="scientific">Ollibium composti</name>
    <dbReference type="NCBI Taxonomy" id="2675109"/>
    <lineage>
        <taxon>Bacteria</taxon>
        <taxon>Pseudomonadati</taxon>
        <taxon>Pseudomonadota</taxon>
        <taxon>Alphaproteobacteria</taxon>
        <taxon>Hyphomicrobiales</taxon>
        <taxon>Phyllobacteriaceae</taxon>
        <taxon>Ollibium</taxon>
    </lineage>
</organism>
<protein>
    <submittedName>
        <fullName evidence="2">DUF2249 domain-containing protein</fullName>
    </submittedName>
</protein>
<evidence type="ECO:0000259" key="1">
    <source>
        <dbReference type="Pfam" id="PF10006"/>
    </source>
</evidence>
<dbReference type="RefSeq" id="WP_136359538.1">
    <property type="nucleotide sequence ID" value="NZ_SSNY01000011.1"/>
</dbReference>
<proteinExistence type="predicted"/>
<comment type="caution">
    <text evidence="2">The sequence shown here is derived from an EMBL/GenBank/DDBJ whole genome shotgun (WGS) entry which is preliminary data.</text>
</comment>
<dbReference type="Proteomes" id="UP000306441">
    <property type="component" value="Unassembled WGS sequence"/>
</dbReference>
<evidence type="ECO:0000313" key="2">
    <source>
        <dbReference type="EMBL" id="THF55500.1"/>
    </source>
</evidence>
<feature type="domain" description="DUF2249" evidence="1">
    <location>
        <begin position="4"/>
        <end position="72"/>
    </location>
</feature>
<dbReference type="InterPro" id="IPR018720">
    <property type="entry name" value="DUF2249"/>
</dbReference>
<sequence length="82" mass="9301">MMVYDVRRLASANKDSAILSMFDGLHTGEAVQVVCDFDPSRLERKFRAFFAEGYEWTCLRSGPPDWHIEIGKISTLPECGCK</sequence>
<dbReference type="EMBL" id="SSNY01000011">
    <property type="protein sequence ID" value="THF55500.1"/>
    <property type="molecule type" value="Genomic_DNA"/>
</dbReference>